<accession>A0ABW2AIF2</accession>
<reference evidence="7" key="1">
    <citation type="journal article" date="2019" name="Int. J. Syst. Evol. Microbiol.">
        <title>The Global Catalogue of Microorganisms (GCM) 10K type strain sequencing project: providing services to taxonomists for standard genome sequencing and annotation.</title>
        <authorList>
            <consortium name="The Broad Institute Genomics Platform"/>
            <consortium name="The Broad Institute Genome Sequencing Center for Infectious Disease"/>
            <person name="Wu L."/>
            <person name="Ma J."/>
        </authorList>
    </citation>
    <scope>NUCLEOTIDE SEQUENCE [LARGE SCALE GENOMIC DNA]</scope>
    <source>
        <strain evidence="7">CCUG 58127</strain>
    </source>
</reference>
<feature type="transmembrane region" description="Helical" evidence="5">
    <location>
        <begin position="82"/>
        <end position="104"/>
    </location>
</feature>
<dbReference type="Proteomes" id="UP001596298">
    <property type="component" value="Unassembled WGS sequence"/>
</dbReference>
<name>A0ABW2AIF2_9MICO</name>
<keyword evidence="2 5" id="KW-0812">Transmembrane</keyword>
<sequence>MKHVMPQANPLALLTFGFTAVLGSFLIDRPITALVVVAVYAVLALLCVPTWRPLGWRLVAVGFAAVSLGWSSWLLGGRDVSIATTAAGRILVLALPGVIVAAFIDPMRFGDALAQNLRLPARFVGAFTASLTRFDRLGETFDQLQRTRRIRGFGPSRNPLSRVAVTGPLTFGLLVSAMRGATQLSLAMDARGFATAHRRTFAEPSPWQRRDTVVVVIAMLVTIALPAAIRLA</sequence>
<organism evidence="6 7">
    <name type="scientific">Flexivirga alba</name>
    <dbReference type="NCBI Taxonomy" id="702742"/>
    <lineage>
        <taxon>Bacteria</taxon>
        <taxon>Bacillati</taxon>
        <taxon>Actinomycetota</taxon>
        <taxon>Actinomycetes</taxon>
        <taxon>Micrococcales</taxon>
        <taxon>Dermacoccaceae</taxon>
        <taxon>Flexivirga</taxon>
    </lineage>
</organism>
<feature type="transmembrane region" description="Helical" evidence="5">
    <location>
        <begin position="33"/>
        <end position="51"/>
    </location>
</feature>
<keyword evidence="3 5" id="KW-1133">Transmembrane helix</keyword>
<evidence type="ECO:0000256" key="1">
    <source>
        <dbReference type="ARBA" id="ARBA00004141"/>
    </source>
</evidence>
<dbReference type="RefSeq" id="WP_382403115.1">
    <property type="nucleotide sequence ID" value="NZ_JBHSWH010000001.1"/>
</dbReference>
<feature type="transmembrane region" description="Helical" evidence="5">
    <location>
        <begin position="212"/>
        <end position="229"/>
    </location>
</feature>
<evidence type="ECO:0000256" key="4">
    <source>
        <dbReference type="ARBA" id="ARBA00023136"/>
    </source>
</evidence>
<comment type="subcellular location">
    <subcellularLocation>
        <location evidence="1">Membrane</location>
        <topology evidence="1">Multi-pass membrane protein</topology>
    </subcellularLocation>
</comment>
<keyword evidence="4 5" id="KW-0472">Membrane</keyword>
<comment type="caution">
    <text evidence="6">The sequence shown here is derived from an EMBL/GenBank/DDBJ whole genome shotgun (WGS) entry which is preliminary data.</text>
</comment>
<evidence type="ECO:0000256" key="2">
    <source>
        <dbReference type="ARBA" id="ARBA00022692"/>
    </source>
</evidence>
<protein>
    <submittedName>
        <fullName evidence="6">Energy-coupling factor transporter transmembrane component T family protein</fullName>
    </submittedName>
</protein>
<keyword evidence="7" id="KW-1185">Reference proteome</keyword>
<evidence type="ECO:0000256" key="5">
    <source>
        <dbReference type="SAM" id="Phobius"/>
    </source>
</evidence>
<proteinExistence type="predicted"/>
<evidence type="ECO:0000313" key="7">
    <source>
        <dbReference type="Proteomes" id="UP001596298"/>
    </source>
</evidence>
<gene>
    <name evidence="6" type="ORF">ACFQDH_14615</name>
</gene>
<dbReference type="Pfam" id="PF02361">
    <property type="entry name" value="CbiQ"/>
    <property type="match status" value="1"/>
</dbReference>
<evidence type="ECO:0000256" key="3">
    <source>
        <dbReference type="ARBA" id="ARBA00022989"/>
    </source>
</evidence>
<dbReference type="CDD" id="cd16914">
    <property type="entry name" value="EcfT"/>
    <property type="match status" value="1"/>
</dbReference>
<dbReference type="InterPro" id="IPR003339">
    <property type="entry name" value="ABC/ECF_trnsptr_transmembrane"/>
</dbReference>
<dbReference type="EMBL" id="JBHSWH010000001">
    <property type="protein sequence ID" value="MFC6706455.1"/>
    <property type="molecule type" value="Genomic_DNA"/>
</dbReference>
<feature type="transmembrane region" description="Helical" evidence="5">
    <location>
        <begin position="58"/>
        <end position="76"/>
    </location>
</feature>
<evidence type="ECO:0000313" key="6">
    <source>
        <dbReference type="EMBL" id="MFC6706455.1"/>
    </source>
</evidence>